<dbReference type="InterPro" id="IPR005835">
    <property type="entry name" value="NTP_transferase_dom"/>
</dbReference>
<dbReference type="EMBL" id="JAUBDJ010000004">
    <property type="protein sequence ID" value="MDW0116946.1"/>
    <property type="molecule type" value="Genomic_DNA"/>
</dbReference>
<reference evidence="4 5" key="1">
    <citation type="submission" date="2023-06" db="EMBL/GenBank/DDBJ databases">
        <title>Sporosarcina sp. nov., isolated from Korean traditional fermented seafood 'Jeotgal'.</title>
        <authorList>
            <person name="Yang A.I."/>
            <person name="Shin N.-R."/>
        </authorList>
    </citation>
    <scope>NUCLEOTIDE SEQUENCE [LARGE SCALE GENOMIC DNA]</scope>
    <source>
        <strain evidence="4 5">KCTC43456</strain>
    </source>
</reference>
<feature type="domain" description="Nucleotidyl transferase" evidence="3">
    <location>
        <begin position="4"/>
        <end position="111"/>
    </location>
</feature>
<evidence type="ECO:0000256" key="2">
    <source>
        <dbReference type="ARBA" id="ARBA00022695"/>
    </source>
</evidence>
<dbReference type="Proteomes" id="UP001271648">
    <property type="component" value="Unassembled WGS sequence"/>
</dbReference>
<dbReference type="Gene3D" id="3.90.550.10">
    <property type="entry name" value="Spore Coat Polysaccharide Biosynthesis Protein SpsA, Chain A"/>
    <property type="match status" value="1"/>
</dbReference>
<dbReference type="GO" id="GO:0016779">
    <property type="term" value="F:nucleotidyltransferase activity"/>
    <property type="evidence" value="ECO:0007669"/>
    <property type="project" value="UniProtKB-KW"/>
</dbReference>
<dbReference type="RefSeq" id="WP_317940612.1">
    <property type="nucleotide sequence ID" value="NZ_JAUBDJ010000004.1"/>
</dbReference>
<dbReference type="SUPFAM" id="SSF53448">
    <property type="entry name" value="Nucleotide-diphospho-sugar transferases"/>
    <property type="match status" value="1"/>
</dbReference>
<dbReference type="CDD" id="cd02523">
    <property type="entry name" value="PC_cytidylyltransferase"/>
    <property type="match status" value="1"/>
</dbReference>
<organism evidence="4 5">
    <name type="scientific">Sporosarcina thermotolerans</name>
    <dbReference type="NCBI Taxonomy" id="633404"/>
    <lineage>
        <taxon>Bacteria</taxon>
        <taxon>Bacillati</taxon>
        <taxon>Bacillota</taxon>
        <taxon>Bacilli</taxon>
        <taxon>Bacillales</taxon>
        <taxon>Caryophanaceae</taxon>
        <taxon>Sporosarcina</taxon>
    </lineage>
</organism>
<sequence length="232" mass="26829">MTSAIILAAGQGTRLRPLTEKTHKSLLTINKEPFLERTIKFLIAEKVEEIIIVTGYLNQQFEYLAEKFKEVRLVFNDKYVELNNAYSLYIVRDFLADSYILEGDLFIKESVFKDISTDTSNYFVKRLDTTKEEWLVTTDLNSKIVDIRVGQVCGSDYISAGITYLNDADGHTLKNVFEGLDFVSLSPNLYWDTILKNNLENLNVYVKIIPENLVYEIDDLEDYKSLLEEFNE</sequence>
<keyword evidence="1" id="KW-0808">Transferase</keyword>
<comment type="caution">
    <text evidence="4">The sequence shown here is derived from an EMBL/GenBank/DDBJ whole genome shotgun (WGS) entry which is preliminary data.</text>
</comment>
<dbReference type="InterPro" id="IPR050065">
    <property type="entry name" value="GlmU-like"/>
</dbReference>
<protein>
    <submittedName>
        <fullName evidence="4">Sugar phosphate nucleotidyltransferase</fullName>
    </submittedName>
</protein>
<dbReference type="PANTHER" id="PTHR43584:SF5">
    <property type="entry name" value="PROTEIN LICC"/>
    <property type="match status" value="1"/>
</dbReference>
<proteinExistence type="predicted"/>
<evidence type="ECO:0000313" key="5">
    <source>
        <dbReference type="Proteomes" id="UP001271648"/>
    </source>
</evidence>
<dbReference type="PANTHER" id="PTHR43584">
    <property type="entry name" value="NUCLEOTIDYL TRANSFERASE"/>
    <property type="match status" value="1"/>
</dbReference>
<dbReference type="Pfam" id="PF00483">
    <property type="entry name" value="NTP_transferase"/>
    <property type="match status" value="1"/>
</dbReference>
<keyword evidence="2" id="KW-0548">Nucleotidyltransferase</keyword>
<gene>
    <name evidence="4" type="ORF">QTL97_08370</name>
</gene>
<dbReference type="AlphaFoldDB" id="A0AAW9ABG7"/>
<dbReference type="InterPro" id="IPR029044">
    <property type="entry name" value="Nucleotide-diphossugar_trans"/>
</dbReference>
<accession>A0AAW9ABG7</accession>
<name>A0AAW9ABG7_9BACL</name>
<evidence type="ECO:0000256" key="1">
    <source>
        <dbReference type="ARBA" id="ARBA00022679"/>
    </source>
</evidence>
<keyword evidence="5" id="KW-1185">Reference proteome</keyword>
<evidence type="ECO:0000313" key="4">
    <source>
        <dbReference type="EMBL" id="MDW0116946.1"/>
    </source>
</evidence>
<evidence type="ECO:0000259" key="3">
    <source>
        <dbReference type="Pfam" id="PF00483"/>
    </source>
</evidence>